<dbReference type="AlphaFoldDB" id="A0A160V795"/>
<feature type="region of interest" description="Disordered" evidence="1">
    <location>
        <begin position="1"/>
        <end position="22"/>
    </location>
</feature>
<evidence type="ECO:0000313" key="3">
    <source>
        <dbReference type="EMBL" id="CUV01731.1"/>
    </source>
</evidence>
<gene>
    <name evidence="3" type="ORF">MGWOODY_Clf1753</name>
</gene>
<name>A0A160V795_9ZZZZ</name>
<reference evidence="3" key="1">
    <citation type="submission" date="2015-10" db="EMBL/GenBank/DDBJ databases">
        <authorList>
            <person name="Gilbert D.G."/>
        </authorList>
    </citation>
    <scope>NUCLEOTIDE SEQUENCE</scope>
</reference>
<dbReference type="Gene3D" id="1.10.620.20">
    <property type="entry name" value="Ribonucleotide Reductase, subunit A"/>
    <property type="match status" value="1"/>
</dbReference>
<feature type="domain" description="YHS" evidence="2">
    <location>
        <begin position="5"/>
        <end position="50"/>
    </location>
</feature>
<dbReference type="InterPro" id="IPR009078">
    <property type="entry name" value="Ferritin-like_SF"/>
</dbReference>
<dbReference type="GO" id="GO:0016491">
    <property type="term" value="F:oxidoreductase activity"/>
    <property type="evidence" value="ECO:0007669"/>
    <property type="project" value="InterPro"/>
</dbReference>
<dbReference type="InterPro" id="IPR012348">
    <property type="entry name" value="RNR-like"/>
</dbReference>
<protein>
    <submittedName>
        <fullName evidence="3">Zinc ABC transporter, periplasmic-binding protein ZnuA</fullName>
    </submittedName>
</protein>
<sequence>MATAIDPICQMDVGTDNPPGGQSEHNGTTYYFCAPGCKVAFDKEPEKYMSEAHDEYEDHDHEDHEGHDHGDHEGHDHGAQESHDSHDDHDGHDDHGDHDHGPGGHSHGHHMPERPAASGPAAKKPGFFARLFGKK</sequence>
<feature type="compositionally biased region" description="Basic and acidic residues" evidence="1">
    <location>
        <begin position="45"/>
        <end position="102"/>
    </location>
</feature>
<feature type="region of interest" description="Disordered" evidence="1">
    <location>
        <begin position="45"/>
        <end position="135"/>
    </location>
</feature>
<proteinExistence type="predicted"/>
<organism evidence="3">
    <name type="scientific">hydrothermal vent metagenome</name>
    <dbReference type="NCBI Taxonomy" id="652676"/>
    <lineage>
        <taxon>unclassified sequences</taxon>
        <taxon>metagenomes</taxon>
        <taxon>ecological metagenomes</taxon>
    </lineage>
</organism>
<dbReference type="EMBL" id="FAXA01000123">
    <property type="protein sequence ID" value="CUV01731.1"/>
    <property type="molecule type" value="Genomic_DNA"/>
</dbReference>
<dbReference type="SUPFAM" id="SSF47240">
    <property type="entry name" value="Ferritin-like"/>
    <property type="match status" value="1"/>
</dbReference>
<dbReference type="Pfam" id="PF04945">
    <property type="entry name" value="YHS"/>
    <property type="match status" value="1"/>
</dbReference>
<dbReference type="InterPro" id="IPR007029">
    <property type="entry name" value="YHS_dom"/>
</dbReference>
<evidence type="ECO:0000256" key="1">
    <source>
        <dbReference type="SAM" id="MobiDB-lite"/>
    </source>
</evidence>
<evidence type="ECO:0000259" key="2">
    <source>
        <dbReference type="Pfam" id="PF04945"/>
    </source>
</evidence>
<feature type="compositionally biased region" description="Low complexity" evidence="1">
    <location>
        <begin position="115"/>
        <end position="126"/>
    </location>
</feature>
<accession>A0A160V795</accession>